<gene>
    <name evidence="1" type="ORF">CDAR_463511</name>
</gene>
<dbReference type="AlphaFoldDB" id="A0AAV4RQI7"/>
<comment type="caution">
    <text evidence="1">The sequence shown here is derived from an EMBL/GenBank/DDBJ whole genome shotgun (WGS) entry which is preliminary data.</text>
</comment>
<name>A0AAV4RQI7_9ARAC</name>
<dbReference type="EMBL" id="BPLQ01006465">
    <property type="protein sequence ID" value="GIY22601.1"/>
    <property type="molecule type" value="Genomic_DNA"/>
</dbReference>
<protein>
    <submittedName>
        <fullName evidence="1">Uncharacterized protein</fullName>
    </submittedName>
</protein>
<sequence length="108" mass="12518">MTKWMPSRPDGKLKSIYSKLQKPFEINYQTQAISTMMTQNTQQVLVTHYRELSITYPTNERIQSLKREKDVDGFSLLLPYFISKTKRRVFMASSPINIPISMLAADSP</sequence>
<evidence type="ECO:0000313" key="2">
    <source>
        <dbReference type="Proteomes" id="UP001054837"/>
    </source>
</evidence>
<organism evidence="1 2">
    <name type="scientific">Caerostris darwini</name>
    <dbReference type="NCBI Taxonomy" id="1538125"/>
    <lineage>
        <taxon>Eukaryota</taxon>
        <taxon>Metazoa</taxon>
        <taxon>Ecdysozoa</taxon>
        <taxon>Arthropoda</taxon>
        <taxon>Chelicerata</taxon>
        <taxon>Arachnida</taxon>
        <taxon>Araneae</taxon>
        <taxon>Araneomorphae</taxon>
        <taxon>Entelegynae</taxon>
        <taxon>Araneoidea</taxon>
        <taxon>Araneidae</taxon>
        <taxon>Caerostris</taxon>
    </lineage>
</organism>
<keyword evidence="2" id="KW-1185">Reference proteome</keyword>
<evidence type="ECO:0000313" key="1">
    <source>
        <dbReference type="EMBL" id="GIY22601.1"/>
    </source>
</evidence>
<dbReference type="Proteomes" id="UP001054837">
    <property type="component" value="Unassembled WGS sequence"/>
</dbReference>
<reference evidence="1 2" key="1">
    <citation type="submission" date="2021-06" db="EMBL/GenBank/DDBJ databases">
        <title>Caerostris darwini draft genome.</title>
        <authorList>
            <person name="Kono N."/>
            <person name="Arakawa K."/>
        </authorList>
    </citation>
    <scope>NUCLEOTIDE SEQUENCE [LARGE SCALE GENOMIC DNA]</scope>
</reference>
<accession>A0AAV4RQI7</accession>
<proteinExistence type="predicted"/>